<gene>
    <name evidence="1" type="ORF">A2942_03565</name>
</gene>
<evidence type="ECO:0000313" key="2">
    <source>
        <dbReference type="Proteomes" id="UP000178534"/>
    </source>
</evidence>
<organism evidence="1 2">
    <name type="scientific">Candidatus Lloydbacteria bacterium RIFCSPLOWO2_01_FULL_50_20</name>
    <dbReference type="NCBI Taxonomy" id="1798665"/>
    <lineage>
        <taxon>Bacteria</taxon>
        <taxon>Candidatus Lloydiibacteriota</taxon>
    </lineage>
</organism>
<dbReference type="AlphaFoldDB" id="A0A1G2DGS8"/>
<evidence type="ECO:0008006" key="3">
    <source>
        <dbReference type="Google" id="ProtNLM"/>
    </source>
</evidence>
<evidence type="ECO:0000313" key="1">
    <source>
        <dbReference type="EMBL" id="OGZ12819.1"/>
    </source>
</evidence>
<dbReference type="Proteomes" id="UP000178534">
    <property type="component" value="Unassembled WGS sequence"/>
</dbReference>
<comment type="caution">
    <text evidence="1">The sequence shown here is derived from an EMBL/GenBank/DDBJ whole genome shotgun (WGS) entry which is preliminary data.</text>
</comment>
<proteinExistence type="predicted"/>
<reference evidence="1 2" key="1">
    <citation type="journal article" date="2016" name="Nat. Commun.">
        <title>Thousands of microbial genomes shed light on interconnected biogeochemical processes in an aquifer system.</title>
        <authorList>
            <person name="Anantharaman K."/>
            <person name="Brown C.T."/>
            <person name="Hug L.A."/>
            <person name="Sharon I."/>
            <person name="Castelle C.J."/>
            <person name="Probst A.J."/>
            <person name="Thomas B.C."/>
            <person name="Singh A."/>
            <person name="Wilkins M.J."/>
            <person name="Karaoz U."/>
            <person name="Brodie E.L."/>
            <person name="Williams K.H."/>
            <person name="Hubbard S.S."/>
            <person name="Banfield J.F."/>
        </authorList>
    </citation>
    <scope>NUCLEOTIDE SEQUENCE [LARGE SCALE GENOMIC DNA]</scope>
</reference>
<name>A0A1G2DGS8_9BACT</name>
<protein>
    <recommendedName>
        <fullName evidence="3">DNA polymerase III delta N-terminal domain-containing protein</fullName>
    </recommendedName>
</protein>
<dbReference type="EMBL" id="MHLP01000018">
    <property type="protein sequence ID" value="OGZ12819.1"/>
    <property type="molecule type" value="Genomic_DNA"/>
</dbReference>
<sequence>MKQQENPATRIFVGEDRKRSRDALHRVLEAVKAKDPNALVSRFDDVSFDPVFLREALFNQSIFGGENIVVIDGILDHEGGEEFYLTEGNFTDIPNLLFICETAPKKEIRALFKKIGSIEEFPLLKTEERRNDFAVADAVAMRDRRSAWVELCKLKRSGAAMEEVHGMIFWAVKTLYMCATQKREEVMKTGMKEYTYRTYQPRTKKFLVSELEEKLAALKTMYHRAHHGDQDLGLCLEKFLLKL</sequence>
<dbReference type="STRING" id="1798665.A2942_03565"/>
<dbReference type="Gene3D" id="1.20.272.10">
    <property type="match status" value="1"/>
</dbReference>
<accession>A0A1G2DGS8</accession>